<sequence length="117" mass="13453">MFYGLKTGFWVRATLRHLNQNGLVAVLAHKGDEDAGSVFIVLNGRDGKIAIVREQGAAWHRQSFEDRSEESAMMQATAYLERQKRYDPDLWIIEVDVLDSAHPLENEIPTRRFNHDD</sequence>
<name>A0ABR5ZM99_9PROT</name>
<evidence type="ECO:0008006" key="3">
    <source>
        <dbReference type="Google" id="ProtNLM"/>
    </source>
</evidence>
<protein>
    <recommendedName>
        <fullName evidence="3">DUF1491 family protein</fullName>
    </recommendedName>
</protein>
<dbReference type="InterPro" id="IPR009964">
    <property type="entry name" value="DUF1491"/>
</dbReference>
<dbReference type="EMBL" id="NWUS01000001">
    <property type="protein sequence ID" value="MBA5725452.1"/>
    <property type="molecule type" value="Genomic_DNA"/>
</dbReference>
<organism evidence="1 2">
    <name type="scientific">Bombella favorum</name>
    <dbReference type="NCBI Taxonomy" id="2039164"/>
    <lineage>
        <taxon>Bacteria</taxon>
        <taxon>Pseudomonadati</taxon>
        <taxon>Pseudomonadota</taxon>
        <taxon>Alphaproteobacteria</taxon>
        <taxon>Acetobacterales</taxon>
        <taxon>Acetobacteraceae</taxon>
        <taxon>Bombella</taxon>
    </lineage>
</organism>
<dbReference type="Gene3D" id="3.40.1530.20">
    <property type="entry name" value="Protein of unknown function (DUF1491)"/>
    <property type="match status" value="1"/>
</dbReference>
<dbReference type="Pfam" id="PF07372">
    <property type="entry name" value="DUF1491"/>
    <property type="match status" value="1"/>
</dbReference>
<dbReference type="Proteomes" id="UP001516390">
    <property type="component" value="Unassembled WGS sequence"/>
</dbReference>
<gene>
    <name evidence="1" type="ORF">CPA57_04065</name>
</gene>
<accession>A0ABR5ZM99</accession>
<keyword evidence="2" id="KW-1185">Reference proteome</keyword>
<evidence type="ECO:0000313" key="1">
    <source>
        <dbReference type="EMBL" id="MBA5725452.1"/>
    </source>
</evidence>
<proteinExistence type="predicted"/>
<reference evidence="1 2" key="1">
    <citation type="submission" date="2017-09" db="EMBL/GenBank/DDBJ databases">
        <authorList>
            <person name="Jakob F."/>
        </authorList>
    </citation>
    <scope>NUCLEOTIDE SEQUENCE [LARGE SCALE GENOMIC DNA]</scope>
    <source>
        <strain evidence="1 2">TMW 2.1880</strain>
    </source>
</reference>
<comment type="caution">
    <text evidence="1">The sequence shown here is derived from an EMBL/GenBank/DDBJ whole genome shotgun (WGS) entry which is preliminary data.</text>
</comment>
<evidence type="ECO:0000313" key="2">
    <source>
        <dbReference type="Proteomes" id="UP001516390"/>
    </source>
</evidence>
<dbReference type="RefSeq" id="WP_182081526.1">
    <property type="nucleotide sequence ID" value="NZ_NWUS01000001.1"/>
</dbReference>